<sequence>MSDERSFERALTGLLEASHLTSFDGLPGLIAEHIGEAGLKEVLVYLVDMQQTVLRLVTGRGLDAHQDAGAAPAERRVEGSLAGRAYQQVRILPAKGSGEAEASPGECWWVPLLDGTERLGVLRVRAAADAPAENILIERMRHLASLIALILSSVRQYSDSYARLVRTRPMNVAAEMEWNLLPPLTFANDRVAIGAVLEPAYEIGGDAFDYALADNTVHLAVFDAMGHDVIAGVTANLAMASCRNQRRQGTPLDEISDGIEAILLEEFGEDTRFVTGILADLDTRTGVLSWVNRGHHPPVIIREGRWTSRLSCPPAHPMGMDLNVPVTLCTEQLQPGDRLLLYTDGITEARDRHGREFGLQRFVDFVIRHMADGYPIPETLRRLIRTLLDDHVNSLGDDATVLLMEWHGPPGARHGDPQKTSRLATGSDRPVDVVQKSP</sequence>
<feature type="region of interest" description="Disordered" evidence="2">
    <location>
        <begin position="406"/>
        <end position="438"/>
    </location>
</feature>
<evidence type="ECO:0000256" key="2">
    <source>
        <dbReference type="SAM" id="MobiDB-lite"/>
    </source>
</evidence>
<evidence type="ECO:0000259" key="3">
    <source>
        <dbReference type="SMART" id="SM00331"/>
    </source>
</evidence>
<dbReference type="InterPro" id="IPR036457">
    <property type="entry name" value="PPM-type-like_dom_sf"/>
</dbReference>
<evidence type="ECO:0000313" key="5">
    <source>
        <dbReference type="Proteomes" id="UP001597063"/>
    </source>
</evidence>
<dbReference type="InterPro" id="IPR001932">
    <property type="entry name" value="PPM-type_phosphatase-like_dom"/>
</dbReference>
<dbReference type="Pfam" id="PF07228">
    <property type="entry name" value="SpoIIE"/>
    <property type="match status" value="1"/>
</dbReference>
<dbReference type="EMBL" id="JBHTGP010000012">
    <property type="protein sequence ID" value="MFD0687457.1"/>
    <property type="molecule type" value="Genomic_DNA"/>
</dbReference>
<feature type="domain" description="PPM-type phosphatase" evidence="3">
    <location>
        <begin position="188"/>
        <end position="406"/>
    </location>
</feature>
<comment type="caution">
    <text evidence="4">The sequence shown here is derived from an EMBL/GenBank/DDBJ whole genome shotgun (WGS) entry which is preliminary data.</text>
</comment>
<dbReference type="PANTHER" id="PTHR43156:SF2">
    <property type="entry name" value="STAGE II SPORULATION PROTEIN E"/>
    <property type="match status" value="1"/>
</dbReference>
<dbReference type="Gene3D" id="3.30.450.40">
    <property type="match status" value="1"/>
</dbReference>
<dbReference type="InterPro" id="IPR052016">
    <property type="entry name" value="Bact_Sigma-Reg"/>
</dbReference>
<dbReference type="Gene3D" id="3.60.40.10">
    <property type="entry name" value="PPM-type phosphatase domain"/>
    <property type="match status" value="1"/>
</dbReference>
<evidence type="ECO:0000256" key="1">
    <source>
        <dbReference type="ARBA" id="ARBA00022801"/>
    </source>
</evidence>
<reference evidence="5" key="1">
    <citation type="journal article" date="2019" name="Int. J. Syst. Evol. Microbiol.">
        <title>The Global Catalogue of Microorganisms (GCM) 10K type strain sequencing project: providing services to taxonomists for standard genome sequencing and annotation.</title>
        <authorList>
            <consortium name="The Broad Institute Genomics Platform"/>
            <consortium name="The Broad Institute Genome Sequencing Center for Infectious Disease"/>
            <person name="Wu L."/>
            <person name="Ma J."/>
        </authorList>
    </citation>
    <scope>NUCLEOTIDE SEQUENCE [LARGE SCALE GENOMIC DNA]</scope>
    <source>
        <strain evidence="5">JCM 9371</strain>
    </source>
</reference>
<evidence type="ECO:0000313" key="4">
    <source>
        <dbReference type="EMBL" id="MFD0687457.1"/>
    </source>
</evidence>
<organism evidence="4 5">
    <name type="scientific">Actinomadura fibrosa</name>
    <dbReference type="NCBI Taxonomy" id="111802"/>
    <lineage>
        <taxon>Bacteria</taxon>
        <taxon>Bacillati</taxon>
        <taxon>Actinomycetota</taxon>
        <taxon>Actinomycetes</taxon>
        <taxon>Streptosporangiales</taxon>
        <taxon>Thermomonosporaceae</taxon>
        <taxon>Actinomadura</taxon>
    </lineage>
</organism>
<protein>
    <submittedName>
        <fullName evidence="4">PP2C family protein-serine/threonine phosphatase</fullName>
        <ecNumber evidence="4">3.1.3.16</ecNumber>
    </submittedName>
</protein>
<proteinExistence type="predicted"/>
<dbReference type="PANTHER" id="PTHR43156">
    <property type="entry name" value="STAGE II SPORULATION PROTEIN E-RELATED"/>
    <property type="match status" value="1"/>
</dbReference>
<dbReference type="RefSeq" id="WP_131758385.1">
    <property type="nucleotide sequence ID" value="NZ_CAACUY010000050.1"/>
</dbReference>
<accession>A0ABW2XRK2</accession>
<name>A0ABW2XRK2_9ACTN</name>
<keyword evidence="1 4" id="KW-0378">Hydrolase</keyword>
<dbReference type="GO" id="GO:0004722">
    <property type="term" value="F:protein serine/threonine phosphatase activity"/>
    <property type="evidence" value="ECO:0007669"/>
    <property type="project" value="UniProtKB-EC"/>
</dbReference>
<dbReference type="InterPro" id="IPR029016">
    <property type="entry name" value="GAF-like_dom_sf"/>
</dbReference>
<gene>
    <name evidence="4" type="ORF">ACFQZM_23375</name>
</gene>
<keyword evidence="5" id="KW-1185">Reference proteome</keyword>
<dbReference type="SUPFAM" id="SSF81606">
    <property type="entry name" value="PP2C-like"/>
    <property type="match status" value="1"/>
</dbReference>
<dbReference type="EC" id="3.1.3.16" evidence="4"/>
<dbReference type="SMART" id="SM00331">
    <property type="entry name" value="PP2C_SIG"/>
    <property type="match status" value="1"/>
</dbReference>
<dbReference type="Proteomes" id="UP001597063">
    <property type="component" value="Unassembled WGS sequence"/>
</dbReference>